<dbReference type="Pfam" id="PF00440">
    <property type="entry name" value="TetR_N"/>
    <property type="match status" value="1"/>
</dbReference>
<dbReference type="InterPro" id="IPR023772">
    <property type="entry name" value="DNA-bd_HTH_TetR-type_CS"/>
</dbReference>
<feature type="domain" description="HTH tetR-type" evidence="5">
    <location>
        <begin position="16"/>
        <end position="76"/>
    </location>
</feature>
<dbReference type="InterPro" id="IPR041347">
    <property type="entry name" value="MftR_C"/>
</dbReference>
<evidence type="ECO:0000256" key="3">
    <source>
        <dbReference type="ARBA" id="ARBA00023163"/>
    </source>
</evidence>
<dbReference type="Gene3D" id="1.10.10.60">
    <property type="entry name" value="Homeodomain-like"/>
    <property type="match status" value="1"/>
</dbReference>
<dbReference type="Gene3D" id="1.10.357.10">
    <property type="entry name" value="Tetracycline Repressor, domain 2"/>
    <property type="match status" value="1"/>
</dbReference>
<dbReference type="PROSITE" id="PS01081">
    <property type="entry name" value="HTH_TETR_1"/>
    <property type="match status" value="1"/>
</dbReference>
<keyword evidence="1" id="KW-0805">Transcription regulation</keyword>
<keyword evidence="3" id="KW-0804">Transcription</keyword>
<dbReference type="PROSITE" id="PS50977">
    <property type="entry name" value="HTH_TETR_2"/>
    <property type="match status" value="1"/>
</dbReference>
<dbReference type="PANTHER" id="PTHR30055:SF238">
    <property type="entry name" value="MYCOFACTOCIN BIOSYNTHESIS TRANSCRIPTIONAL REGULATOR MFTR-RELATED"/>
    <property type="match status" value="1"/>
</dbReference>
<evidence type="ECO:0000256" key="2">
    <source>
        <dbReference type="ARBA" id="ARBA00023125"/>
    </source>
</evidence>
<organism evidence="6 7">
    <name type="scientific">Streptomyces varsoviensis</name>
    <dbReference type="NCBI Taxonomy" id="67373"/>
    <lineage>
        <taxon>Bacteria</taxon>
        <taxon>Bacillati</taxon>
        <taxon>Actinomycetota</taxon>
        <taxon>Actinomycetes</taxon>
        <taxon>Kitasatosporales</taxon>
        <taxon>Streptomycetaceae</taxon>
        <taxon>Streptomyces</taxon>
    </lineage>
</organism>
<gene>
    <name evidence="6" type="ORF">ADK38_05635</name>
</gene>
<keyword evidence="7" id="KW-1185">Reference proteome</keyword>
<sequence length="219" mass="24184">MSVERPRPDRRRRDARRTRDALSRAAVQLVLERGLHDVSVEDIAERADVARRTFSRHFAGKEDAVLDGIRADMDRINAALRARPLHEPPLVAFRAAVFDWLADDEPAWHRRPEMLGLMSLAEREPTLYAAAQHIQVEAQEGAVRIIAERLGVDPDDLNHDLRPAIVVAVGAGALVAAETAWARGGGAESLPDLVGRAFDTLTRELPIVAPGTTERTEHP</sequence>
<comment type="caution">
    <text evidence="6">The sequence shown here is derived from an EMBL/GenBank/DDBJ whole genome shotgun (WGS) entry which is preliminary data.</text>
</comment>
<evidence type="ECO:0000259" key="5">
    <source>
        <dbReference type="PROSITE" id="PS50977"/>
    </source>
</evidence>
<dbReference type="PRINTS" id="PR00455">
    <property type="entry name" value="HTHTETR"/>
</dbReference>
<evidence type="ECO:0000256" key="4">
    <source>
        <dbReference type="PROSITE-ProRule" id="PRU00335"/>
    </source>
</evidence>
<name>A0ABR5JC14_9ACTN</name>
<evidence type="ECO:0000313" key="7">
    <source>
        <dbReference type="Proteomes" id="UP000037020"/>
    </source>
</evidence>
<dbReference type="Proteomes" id="UP000037020">
    <property type="component" value="Unassembled WGS sequence"/>
</dbReference>
<protein>
    <submittedName>
        <fullName evidence="6">TetR family transcriptional regulator</fullName>
    </submittedName>
</protein>
<dbReference type="EMBL" id="LGUT01000455">
    <property type="protein sequence ID" value="KOG90991.1"/>
    <property type="molecule type" value="Genomic_DNA"/>
</dbReference>
<evidence type="ECO:0000313" key="6">
    <source>
        <dbReference type="EMBL" id="KOG90991.1"/>
    </source>
</evidence>
<accession>A0ABR5JC14</accession>
<proteinExistence type="predicted"/>
<feature type="DNA-binding region" description="H-T-H motif" evidence="4">
    <location>
        <begin position="39"/>
        <end position="58"/>
    </location>
</feature>
<dbReference type="RefSeq" id="WP_030884713.1">
    <property type="nucleotide sequence ID" value="NZ_JBIRHZ010000010.1"/>
</dbReference>
<dbReference type="InterPro" id="IPR009057">
    <property type="entry name" value="Homeodomain-like_sf"/>
</dbReference>
<dbReference type="Pfam" id="PF17754">
    <property type="entry name" value="TetR_C_14"/>
    <property type="match status" value="1"/>
</dbReference>
<evidence type="ECO:0000256" key="1">
    <source>
        <dbReference type="ARBA" id="ARBA00023015"/>
    </source>
</evidence>
<dbReference type="PANTHER" id="PTHR30055">
    <property type="entry name" value="HTH-TYPE TRANSCRIPTIONAL REGULATOR RUTR"/>
    <property type="match status" value="1"/>
</dbReference>
<dbReference type="InterPro" id="IPR050109">
    <property type="entry name" value="HTH-type_TetR-like_transc_reg"/>
</dbReference>
<dbReference type="InterPro" id="IPR001647">
    <property type="entry name" value="HTH_TetR"/>
</dbReference>
<keyword evidence="2 4" id="KW-0238">DNA-binding</keyword>
<dbReference type="SUPFAM" id="SSF46689">
    <property type="entry name" value="Homeodomain-like"/>
    <property type="match status" value="1"/>
</dbReference>
<reference evidence="6 7" key="1">
    <citation type="submission" date="2015-07" db="EMBL/GenBank/DDBJ databases">
        <authorList>
            <person name="Ju K.-S."/>
            <person name="Doroghazi J.R."/>
            <person name="Metcalf W.W."/>
        </authorList>
    </citation>
    <scope>NUCLEOTIDE SEQUENCE [LARGE SCALE GENOMIC DNA]</scope>
    <source>
        <strain evidence="6 7">NRRL B-3589</strain>
    </source>
</reference>